<dbReference type="SUPFAM" id="SSF54593">
    <property type="entry name" value="Glyoxalase/Bleomycin resistance protein/Dihydroxybiphenyl dioxygenase"/>
    <property type="match status" value="1"/>
</dbReference>
<dbReference type="CDD" id="cd08350">
    <property type="entry name" value="BLMT_like"/>
    <property type="match status" value="1"/>
</dbReference>
<evidence type="ECO:0000259" key="4">
    <source>
        <dbReference type="PROSITE" id="PS51819"/>
    </source>
</evidence>
<dbReference type="AlphaFoldDB" id="A0AAW8EXM3"/>
<name>A0AAW8EXM3_9MICO</name>
<dbReference type="GO" id="GO:0016829">
    <property type="term" value="F:lyase activity"/>
    <property type="evidence" value="ECO:0007669"/>
    <property type="project" value="UniProtKB-KW"/>
</dbReference>
<evidence type="ECO:0000256" key="3">
    <source>
        <dbReference type="ARBA" id="ARBA00023251"/>
    </source>
</evidence>
<comment type="similarity">
    <text evidence="1">Belongs to the bleomycin resistance protein family.</text>
</comment>
<organism evidence="5 6">
    <name type="scientific">Microbacterium natoriense</name>
    <dbReference type="NCBI Taxonomy" id="284570"/>
    <lineage>
        <taxon>Bacteria</taxon>
        <taxon>Bacillati</taxon>
        <taxon>Actinomycetota</taxon>
        <taxon>Actinomycetes</taxon>
        <taxon>Micrococcales</taxon>
        <taxon>Microbacteriaceae</taxon>
        <taxon>Microbacterium</taxon>
    </lineage>
</organism>
<comment type="caution">
    <text evidence="5">The sequence shown here is derived from an EMBL/GenBank/DDBJ whole genome shotgun (WGS) entry which is preliminary data.</text>
</comment>
<keyword evidence="3" id="KW-0046">Antibiotic resistance</keyword>
<feature type="domain" description="VOC" evidence="4">
    <location>
        <begin position="2"/>
        <end position="120"/>
    </location>
</feature>
<proteinExistence type="inferred from homology"/>
<dbReference type="GO" id="GO:0046677">
    <property type="term" value="P:response to antibiotic"/>
    <property type="evidence" value="ECO:0007669"/>
    <property type="project" value="UniProtKB-KW"/>
</dbReference>
<dbReference type="InterPro" id="IPR037523">
    <property type="entry name" value="VOC_core"/>
</dbReference>
<dbReference type="Gene3D" id="3.10.180.10">
    <property type="entry name" value="2,3-Dihydroxybiphenyl 1,2-Dioxygenase, domain 1"/>
    <property type="match status" value="1"/>
</dbReference>
<dbReference type="EMBL" id="JAUSXV010000001">
    <property type="protein sequence ID" value="MDQ0648078.1"/>
    <property type="molecule type" value="Genomic_DNA"/>
</dbReference>
<dbReference type="PROSITE" id="PS51819">
    <property type="entry name" value="VOC"/>
    <property type="match status" value="1"/>
</dbReference>
<gene>
    <name evidence="5" type="ORF">QFZ53_002274</name>
</gene>
<evidence type="ECO:0000313" key="5">
    <source>
        <dbReference type="EMBL" id="MDQ0648078.1"/>
    </source>
</evidence>
<dbReference type="RefSeq" id="WP_307296449.1">
    <property type="nucleotide sequence ID" value="NZ_JAUSXV010000001.1"/>
</dbReference>
<dbReference type="InterPro" id="IPR029068">
    <property type="entry name" value="Glyas_Bleomycin-R_OHBP_Dase"/>
</dbReference>
<keyword evidence="6" id="KW-1185">Reference proteome</keyword>
<dbReference type="Proteomes" id="UP001244427">
    <property type="component" value="Unassembled WGS sequence"/>
</dbReference>
<dbReference type="PRINTS" id="PR00311">
    <property type="entry name" value="BLEOMYCINRST"/>
</dbReference>
<keyword evidence="5" id="KW-0456">Lyase</keyword>
<evidence type="ECO:0000256" key="2">
    <source>
        <dbReference type="ARBA" id="ARBA00021572"/>
    </source>
</evidence>
<reference evidence="5 6" key="1">
    <citation type="submission" date="2023-07" db="EMBL/GenBank/DDBJ databases">
        <title>Comparative genomics of wheat-associated soil bacteria to identify genetic determinants of phenazine resistance.</title>
        <authorList>
            <person name="Mouncey N."/>
        </authorList>
    </citation>
    <scope>NUCLEOTIDE SEQUENCE [LARGE SCALE GENOMIC DNA]</scope>
    <source>
        <strain evidence="5 6">W4I9-1</strain>
    </source>
</reference>
<dbReference type="InterPro" id="IPR000335">
    <property type="entry name" value="Bleomycin-R"/>
</dbReference>
<protein>
    <recommendedName>
        <fullName evidence="2">Bleomycin resistance protein</fullName>
    </recommendedName>
</protein>
<evidence type="ECO:0000313" key="6">
    <source>
        <dbReference type="Proteomes" id="UP001244427"/>
    </source>
</evidence>
<accession>A0AAW8EXM3</accession>
<evidence type="ECO:0000256" key="1">
    <source>
        <dbReference type="ARBA" id="ARBA00011051"/>
    </source>
</evidence>
<sequence>MSGDRAVPNLPSRDLLATSAFYARFGFIESFRDEGWMILRRGSVELEFFPVSGLDPWTSSFRCSIRVADLDELWRDTIAAGIPIGKTGFPRLHEPRVERSGLRIAYLVDPDGNQLALIAEPHTRAPCAR</sequence>